<name>A0AA35SJ87_GEOBA</name>
<dbReference type="Proteomes" id="UP001174909">
    <property type="component" value="Unassembled WGS sequence"/>
</dbReference>
<dbReference type="AlphaFoldDB" id="A0AA35SJ87"/>
<accession>A0AA35SJ87</accession>
<sequence length="168" mass="18867">MAEEKNNELVPVAAEYEVVDQVDDQAIIELMTGQTIQDYVYSFKQGGRTVEGLTLAGINEAANRRGGIQIEEIDYEDREHSWIATAKAVDTITGSSRYGAYEQPKMAGGRPDPFAFTKAIHKAQRNAIKQLIPVPVIREVLNFYLNRKAGSDNATQQPQFATGWWKYR</sequence>
<proteinExistence type="predicted"/>
<keyword evidence="2" id="KW-1185">Reference proteome</keyword>
<organism evidence="1 2">
    <name type="scientific">Geodia barretti</name>
    <name type="common">Barrett's horny sponge</name>
    <dbReference type="NCBI Taxonomy" id="519541"/>
    <lineage>
        <taxon>Eukaryota</taxon>
        <taxon>Metazoa</taxon>
        <taxon>Porifera</taxon>
        <taxon>Demospongiae</taxon>
        <taxon>Heteroscleromorpha</taxon>
        <taxon>Tetractinellida</taxon>
        <taxon>Astrophorina</taxon>
        <taxon>Geodiidae</taxon>
        <taxon>Geodia</taxon>
    </lineage>
</organism>
<reference evidence="1" key="1">
    <citation type="submission" date="2023-03" db="EMBL/GenBank/DDBJ databases">
        <authorList>
            <person name="Steffen K."/>
            <person name="Cardenas P."/>
        </authorList>
    </citation>
    <scope>NUCLEOTIDE SEQUENCE</scope>
</reference>
<evidence type="ECO:0000313" key="1">
    <source>
        <dbReference type="EMBL" id="CAI8031110.1"/>
    </source>
</evidence>
<protein>
    <submittedName>
        <fullName evidence="1">Uncharacterized protein</fullName>
    </submittedName>
</protein>
<gene>
    <name evidence="1" type="ORF">GBAR_LOCUS17636</name>
</gene>
<dbReference type="EMBL" id="CASHTH010002520">
    <property type="protein sequence ID" value="CAI8031110.1"/>
    <property type="molecule type" value="Genomic_DNA"/>
</dbReference>
<comment type="caution">
    <text evidence="1">The sequence shown here is derived from an EMBL/GenBank/DDBJ whole genome shotgun (WGS) entry which is preliminary data.</text>
</comment>
<evidence type="ECO:0000313" key="2">
    <source>
        <dbReference type="Proteomes" id="UP001174909"/>
    </source>
</evidence>